<evidence type="ECO:0000256" key="3">
    <source>
        <dbReference type="ARBA" id="ARBA00022475"/>
    </source>
</evidence>
<keyword evidence="14" id="KW-0732">Signal</keyword>
<feature type="signal peptide" evidence="14">
    <location>
        <begin position="1"/>
        <end position="19"/>
    </location>
</feature>
<evidence type="ECO:0000256" key="12">
    <source>
        <dbReference type="ARBA" id="ARBA00031542"/>
    </source>
</evidence>
<protein>
    <recommendedName>
        <fullName evidence="11">Lipase helper protein</fullName>
    </recommendedName>
    <alternativeName>
        <fullName evidence="12">Lipase modulator</fullName>
    </alternativeName>
</protein>
<evidence type="ECO:0000256" key="11">
    <source>
        <dbReference type="ARBA" id="ARBA00030948"/>
    </source>
</evidence>
<comment type="caution">
    <text evidence="15">The sequence shown here is derived from an EMBL/GenBank/DDBJ whole genome shotgun (WGS) entry which is preliminary data.</text>
</comment>
<evidence type="ECO:0000256" key="8">
    <source>
        <dbReference type="ARBA" id="ARBA00023098"/>
    </source>
</evidence>
<evidence type="ECO:0000256" key="9">
    <source>
        <dbReference type="ARBA" id="ARBA00023136"/>
    </source>
</evidence>
<dbReference type="Pfam" id="PF03280">
    <property type="entry name" value="Lipase_chap"/>
    <property type="match status" value="1"/>
</dbReference>
<keyword evidence="8" id="KW-0443">Lipid metabolism</keyword>
<evidence type="ECO:0000256" key="14">
    <source>
        <dbReference type="SAM" id="SignalP"/>
    </source>
</evidence>
<evidence type="ECO:0000256" key="2">
    <source>
        <dbReference type="ARBA" id="ARBA00010358"/>
    </source>
</evidence>
<dbReference type="SUPFAM" id="SSF158855">
    <property type="entry name" value="Lipase chaperone-like"/>
    <property type="match status" value="1"/>
</dbReference>
<evidence type="ECO:0000313" key="15">
    <source>
        <dbReference type="EMBL" id="RSZ58404.1"/>
    </source>
</evidence>
<evidence type="ECO:0000256" key="13">
    <source>
        <dbReference type="SAM" id="MobiDB-lite"/>
    </source>
</evidence>
<dbReference type="EMBL" id="RXLQ01000007">
    <property type="protein sequence ID" value="RSZ58404.1"/>
    <property type="molecule type" value="Genomic_DNA"/>
</dbReference>
<dbReference type="InterPro" id="IPR004961">
    <property type="entry name" value="Lipase_chaperone"/>
</dbReference>
<keyword evidence="9" id="KW-0472">Membrane</keyword>
<dbReference type="GO" id="GO:0005886">
    <property type="term" value="C:plasma membrane"/>
    <property type="evidence" value="ECO:0007669"/>
    <property type="project" value="UniProtKB-SubCell"/>
</dbReference>
<feature type="chain" id="PRO_5019268920" description="Lipase helper protein" evidence="14">
    <location>
        <begin position="20"/>
        <end position="302"/>
    </location>
</feature>
<dbReference type="GO" id="GO:0051082">
    <property type="term" value="F:unfolded protein binding"/>
    <property type="evidence" value="ECO:0007669"/>
    <property type="project" value="InterPro"/>
</dbReference>
<feature type="region of interest" description="Disordered" evidence="13">
    <location>
        <begin position="277"/>
        <end position="302"/>
    </location>
</feature>
<gene>
    <name evidence="15" type="ORF">EJB06_14620</name>
</gene>
<keyword evidence="4" id="KW-0997">Cell inner membrane</keyword>
<dbReference type="GO" id="GO:0016042">
    <property type="term" value="P:lipid catabolic process"/>
    <property type="evidence" value="ECO:0007669"/>
    <property type="project" value="UniProtKB-KW"/>
</dbReference>
<dbReference type="Proteomes" id="UP000278085">
    <property type="component" value="Unassembled WGS sequence"/>
</dbReference>
<evidence type="ECO:0000256" key="4">
    <source>
        <dbReference type="ARBA" id="ARBA00022519"/>
    </source>
</evidence>
<evidence type="ECO:0000256" key="10">
    <source>
        <dbReference type="ARBA" id="ARBA00023186"/>
    </source>
</evidence>
<comment type="subcellular location">
    <subcellularLocation>
        <location evidence="1">Cell inner membrane</location>
        <topology evidence="1">Single-pass membrane protein</topology>
        <orientation evidence="1">Periplasmic side</orientation>
    </subcellularLocation>
</comment>
<evidence type="ECO:0000256" key="7">
    <source>
        <dbReference type="ARBA" id="ARBA00022989"/>
    </source>
</evidence>
<feature type="compositionally biased region" description="Basic and acidic residues" evidence="13">
    <location>
        <begin position="285"/>
        <end position="302"/>
    </location>
</feature>
<organism evidence="15 16">
    <name type="scientific">Massilia atriviolacea</name>
    <dbReference type="NCBI Taxonomy" id="2495579"/>
    <lineage>
        <taxon>Bacteria</taxon>
        <taxon>Pseudomonadati</taxon>
        <taxon>Pseudomonadota</taxon>
        <taxon>Betaproteobacteria</taxon>
        <taxon>Burkholderiales</taxon>
        <taxon>Oxalobacteraceae</taxon>
        <taxon>Telluria group</taxon>
        <taxon>Massilia</taxon>
    </lineage>
</organism>
<dbReference type="GO" id="GO:0006457">
    <property type="term" value="P:protein folding"/>
    <property type="evidence" value="ECO:0007669"/>
    <property type="project" value="InterPro"/>
</dbReference>
<evidence type="ECO:0000313" key="16">
    <source>
        <dbReference type="Proteomes" id="UP000278085"/>
    </source>
</evidence>
<keyword evidence="7" id="KW-1133">Transmembrane helix</keyword>
<keyword evidence="16" id="KW-1185">Reference proteome</keyword>
<evidence type="ECO:0000256" key="1">
    <source>
        <dbReference type="ARBA" id="ARBA00004383"/>
    </source>
</evidence>
<dbReference type="OrthoDB" id="8903554at2"/>
<comment type="similarity">
    <text evidence="2">Belongs to the lipase chaperone family.</text>
</comment>
<evidence type="ECO:0000256" key="6">
    <source>
        <dbReference type="ARBA" id="ARBA00022963"/>
    </source>
</evidence>
<keyword evidence="10" id="KW-0143">Chaperone</keyword>
<reference evidence="15 16" key="1">
    <citation type="submission" date="2018-12" db="EMBL/GenBank/DDBJ databases">
        <authorList>
            <person name="Yang E."/>
        </authorList>
    </citation>
    <scope>NUCLEOTIDE SEQUENCE [LARGE SCALE GENOMIC DNA]</scope>
    <source>
        <strain evidence="15 16">SOD</strain>
    </source>
</reference>
<dbReference type="AlphaFoldDB" id="A0A430HLP9"/>
<evidence type="ECO:0000256" key="5">
    <source>
        <dbReference type="ARBA" id="ARBA00022692"/>
    </source>
</evidence>
<keyword evidence="3" id="KW-1003">Cell membrane</keyword>
<sequence>MHWKTWGAGALAAALVAVAYPRPEVAAVAAAPPAAADPFAFVRSMEGTRPDGDVRLDAGGQLVIDAELGHLFDYYLAGLGEKDLRAIRAEIERELERRFAPGPAAQAKRLLGSYLDYKRALADAEKTLAPQADLARAARARLELKQRLRPQFFSAAEASGLFGASDAYDADTLARLDIEQDGTLTPVQREERMAALDRRMPAALREEREAPTRVIRMEASVQKLREQGAGDDEVYRLRAAAFSPEAAGRLAELDREEAAWKGRIKAYLAQRAEVGTGSEALQQQVRDRHFSAEEQRRLGAYE</sequence>
<keyword evidence="5" id="KW-0812">Transmembrane</keyword>
<accession>A0A430HLP9</accession>
<proteinExistence type="inferred from homology"/>
<keyword evidence="6" id="KW-0442">Lipid degradation</keyword>
<name>A0A430HLP9_9BURK</name>